<accession>A0A9W9LS06</accession>
<keyword evidence="1" id="KW-0732">Signal</keyword>
<name>A0A9W9LS06_9EURO</name>
<comment type="caution">
    <text evidence="2">The sequence shown here is derived from an EMBL/GenBank/DDBJ whole genome shotgun (WGS) entry which is preliminary data.</text>
</comment>
<protein>
    <submittedName>
        <fullName evidence="2">Uncharacterized protein</fullName>
    </submittedName>
</protein>
<dbReference type="AlphaFoldDB" id="A0A9W9LS06"/>
<evidence type="ECO:0000313" key="3">
    <source>
        <dbReference type="Proteomes" id="UP001146351"/>
    </source>
</evidence>
<organism evidence="2 3">
    <name type="scientific">Penicillium capsulatum</name>
    <dbReference type="NCBI Taxonomy" id="69766"/>
    <lineage>
        <taxon>Eukaryota</taxon>
        <taxon>Fungi</taxon>
        <taxon>Dikarya</taxon>
        <taxon>Ascomycota</taxon>
        <taxon>Pezizomycotina</taxon>
        <taxon>Eurotiomycetes</taxon>
        <taxon>Eurotiomycetidae</taxon>
        <taxon>Eurotiales</taxon>
        <taxon>Aspergillaceae</taxon>
        <taxon>Penicillium</taxon>
    </lineage>
</organism>
<dbReference type="EMBL" id="JAPQKO010000003">
    <property type="protein sequence ID" value="KAJ5172733.1"/>
    <property type="molecule type" value="Genomic_DNA"/>
</dbReference>
<feature type="chain" id="PRO_5040778438" evidence="1">
    <location>
        <begin position="22"/>
        <end position="160"/>
    </location>
</feature>
<feature type="signal peptide" evidence="1">
    <location>
        <begin position="1"/>
        <end position="21"/>
    </location>
</feature>
<proteinExistence type="predicted"/>
<keyword evidence="3" id="KW-1185">Reference proteome</keyword>
<reference evidence="2" key="1">
    <citation type="submission" date="2022-11" db="EMBL/GenBank/DDBJ databases">
        <authorList>
            <person name="Petersen C."/>
        </authorList>
    </citation>
    <scope>NUCLEOTIDE SEQUENCE</scope>
    <source>
        <strain evidence="2">IBT 21917</strain>
    </source>
</reference>
<dbReference type="Proteomes" id="UP001146351">
    <property type="component" value="Unassembled WGS sequence"/>
</dbReference>
<reference evidence="2" key="2">
    <citation type="journal article" date="2023" name="IMA Fungus">
        <title>Comparative genomic study of the Penicillium genus elucidates a diverse pangenome and 15 lateral gene transfer events.</title>
        <authorList>
            <person name="Petersen C."/>
            <person name="Sorensen T."/>
            <person name="Nielsen M.R."/>
            <person name="Sondergaard T.E."/>
            <person name="Sorensen J.L."/>
            <person name="Fitzpatrick D.A."/>
            <person name="Frisvad J.C."/>
            <person name="Nielsen K.L."/>
        </authorList>
    </citation>
    <scope>NUCLEOTIDE SEQUENCE</scope>
    <source>
        <strain evidence="2">IBT 21917</strain>
    </source>
</reference>
<sequence length="160" mass="17400">MRLSTLLPVFLSSLSLATSSSEPPADYHVTKYSHNCDHGGCAWSFDVKADETSNAPAFSATCRGNSDDPSPCKYKDGKTEYTGKDGTKYQFEAINATVTELDHPWWKVEVLRKFSSPAQGDMPLDRFDQQIATGNVTNDGGDFILKVGPGDATGVAKRML</sequence>
<gene>
    <name evidence="2" type="ORF">N7492_005326</name>
</gene>
<evidence type="ECO:0000256" key="1">
    <source>
        <dbReference type="SAM" id="SignalP"/>
    </source>
</evidence>
<evidence type="ECO:0000313" key="2">
    <source>
        <dbReference type="EMBL" id="KAJ5172733.1"/>
    </source>
</evidence>